<keyword evidence="2" id="KW-1185">Reference proteome</keyword>
<accession>A0A7J8YNF7</accession>
<proteinExistence type="predicted"/>
<sequence length="443" mass="50273">MASSFSRVLSMKKVCFKDSTNVLEDEMVVDTMTSRTLSWEDLVLRNKSDGQKVMDESNPLDKDFALQDEDVKKSIANDIPSIDFSKSIHQLLVEEMATSVNGYFLDKYQSVEAMRRYCHKFLGLFLGSFQVFRVYYTERKYYEKLGDLIGKVTKLYFNTDNKARGHYARMVVYINLDKPLISQVLFNEKIQKIKSSFSAASEVVLQLVATIPAVVESSIENGEYNQWMLVEWKSRCQSREPNKFERSEKGEEITGSRFQSLVAPDSKVVNRNFVKEDLSRSKKHGKRVLIDDGVKNDDLKAANVGMVAGIFSSILVEGNNDFSLRFNLTFEELNEEATVVKGGILDAKKHSTIVFQEKENPKLIETSDSSELYIVGGFFKLNGQEAEIMMNEEGEQLDISTASQQPDIISILEPRVNRVKVDTIIANQGLEKLHCVEAVGFSR</sequence>
<evidence type="ECO:0000313" key="1">
    <source>
        <dbReference type="EMBL" id="MBA0700840.1"/>
    </source>
</evidence>
<name>A0A7J8YNF7_GOSAI</name>
<dbReference type="AlphaFoldDB" id="A0A7J8YNF7"/>
<gene>
    <name evidence="1" type="ORF">Goari_005536</name>
</gene>
<dbReference type="Proteomes" id="UP000593577">
    <property type="component" value="Unassembled WGS sequence"/>
</dbReference>
<evidence type="ECO:0000313" key="2">
    <source>
        <dbReference type="Proteomes" id="UP000593577"/>
    </source>
</evidence>
<dbReference type="EMBL" id="JABFAA010116499">
    <property type="protein sequence ID" value="MBA0700840.1"/>
    <property type="molecule type" value="Genomic_DNA"/>
</dbReference>
<reference evidence="1 2" key="1">
    <citation type="journal article" date="2019" name="Genome Biol. Evol.">
        <title>Insights into the evolution of the New World diploid cottons (Gossypium, subgenus Houzingenia) based on genome sequencing.</title>
        <authorList>
            <person name="Grover C.E."/>
            <person name="Arick M.A. 2nd"/>
            <person name="Thrash A."/>
            <person name="Conover J.L."/>
            <person name="Sanders W.S."/>
            <person name="Peterson D.G."/>
            <person name="Frelichowski J.E."/>
            <person name="Scheffler J.A."/>
            <person name="Scheffler B.E."/>
            <person name="Wendel J.F."/>
        </authorList>
    </citation>
    <scope>NUCLEOTIDE SEQUENCE [LARGE SCALE GENOMIC DNA]</scope>
    <source>
        <strain evidence="1">185</strain>
        <tissue evidence="1">Leaf</tissue>
    </source>
</reference>
<protein>
    <submittedName>
        <fullName evidence="1">Uncharacterized protein</fullName>
    </submittedName>
</protein>
<feature type="non-terminal residue" evidence="1">
    <location>
        <position position="443"/>
    </location>
</feature>
<comment type="caution">
    <text evidence="1">The sequence shown here is derived from an EMBL/GenBank/DDBJ whole genome shotgun (WGS) entry which is preliminary data.</text>
</comment>
<organism evidence="1 2">
    <name type="scientific">Gossypium aridum</name>
    <name type="common">American cotton</name>
    <name type="synonym">Erioxylum aridum</name>
    <dbReference type="NCBI Taxonomy" id="34290"/>
    <lineage>
        <taxon>Eukaryota</taxon>
        <taxon>Viridiplantae</taxon>
        <taxon>Streptophyta</taxon>
        <taxon>Embryophyta</taxon>
        <taxon>Tracheophyta</taxon>
        <taxon>Spermatophyta</taxon>
        <taxon>Magnoliopsida</taxon>
        <taxon>eudicotyledons</taxon>
        <taxon>Gunneridae</taxon>
        <taxon>Pentapetalae</taxon>
        <taxon>rosids</taxon>
        <taxon>malvids</taxon>
        <taxon>Malvales</taxon>
        <taxon>Malvaceae</taxon>
        <taxon>Malvoideae</taxon>
        <taxon>Gossypium</taxon>
    </lineage>
</organism>